<dbReference type="GO" id="GO:0005737">
    <property type="term" value="C:cytoplasm"/>
    <property type="evidence" value="ECO:0007669"/>
    <property type="project" value="TreeGrafter"/>
</dbReference>
<evidence type="ECO:0000313" key="9">
    <source>
        <dbReference type="Proteomes" id="UP000070501"/>
    </source>
</evidence>
<dbReference type="InterPro" id="IPR040165">
    <property type="entry name" value="Diminuto-like"/>
</dbReference>
<evidence type="ECO:0000256" key="1">
    <source>
        <dbReference type="ARBA" id="ARBA00004167"/>
    </source>
</evidence>
<dbReference type="GO" id="GO:0000246">
    <property type="term" value="F:Delta24(24-1) sterol reductase activity"/>
    <property type="evidence" value="ECO:0007669"/>
    <property type="project" value="TreeGrafter"/>
</dbReference>
<dbReference type="GO" id="GO:0016020">
    <property type="term" value="C:membrane"/>
    <property type="evidence" value="ECO:0007669"/>
    <property type="project" value="UniProtKB-SubCell"/>
</dbReference>
<evidence type="ECO:0000256" key="3">
    <source>
        <dbReference type="ARBA" id="ARBA00022692"/>
    </source>
</evidence>
<keyword evidence="5" id="KW-0560">Oxidoreductase</keyword>
<feature type="domain" description="FAD-binding PCMH-type" evidence="7">
    <location>
        <begin position="2"/>
        <end position="174"/>
    </location>
</feature>
<dbReference type="PANTHER" id="PTHR10801">
    <property type="entry name" value="24-DEHYDROCHOLESTEROL REDUCTASE"/>
    <property type="match status" value="1"/>
</dbReference>
<dbReference type="InterPro" id="IPR006094">
    <property type="entry name" value="Oxid_FAD_bind_N"/>
</dbReference>
<dbReference type="SUPFAM" id="SSF56176">
    <property type="entry name" value="FAD-binding/transporter-associated domain-like"/>
    <property type="match status" value="1"/>
</dbReference>
<dbReference type="GO" id="GO:0008202">
    <property type="term" value="P:steroid metabolic process"/>
    <property type="evidence" value="ECO:0007669"/>
    <property type="project" value="TreeGrafter"/>
</dbReference>
<accession>A0A136IVP0</accession>
<dbReference type="EC" id="1.3.1.72" evidence="2"/>
<sequence length="528" mass="59364">MQRPLPTMDAHNAAVARISARVQTFYEQKTPFRLYHGSTNSTRAISRSASNTVDTSALNHVLSVDIARKTALCEPNVPMDDLLAATLKHGLVPLIVMELPSITVGGGFSGMAGESSSFRHGPFDSIVSSIEIVLPNGDVTTASRTERADLFWGAACAFGTLGIVTLLEVQLRDAADYVEMTYFPFPDITAASAKLQEETAKPEVDYVDAIAFSPSNIVVCVGKLVNTLPRGVAQSAVKRYTRRTDPWYYLDVQKSAAAAAHSKSKPGEPWTDHVAIADYLFRWDRGGFWVARYAYTYFFAPFNRITRAVLDRFMHAKVMYHALHKSGLSDQYIIQDVGVPYRAADEFRGWLDANFNIYPLWLCPIKIRRDDGPEVAGHGLHADFADPAKTPEPILLNFGVWGPASTRYETFVRQNRDLEAKVHSLGGKKTLYAQNHYTRDEFWGWYNKDKYDRVRVKYYADWMPDVWDKVGHVDQEARRRRIAESRMPKALQGKRPFQGLYGVYKAWRGGDYLLGKGKAVGVQEAKRE</sequence>
<evidence type="ECO:0000256" key="6">
    <source>
        <dbReference type="ARBA" id="ARBA00023136"/>
    </source>
</evidence>
<dbReference type="Pfam" id="PF01565">
    <property type="entry name" value="FAD_binding_4"/>
    <property type="match status" value="1"/>
</dbReference>
<dbReference type="InterPro" id="IPR036318">
    <property type="entry name" value="FAD-bd_PCMH-like_sf"/>
</dbReference>
<keyword evidence="3" id="KW-0812">Transmembrane</keyword>
<dbReference type="OrthoDB" id="415825at2759"/>
<dbReference type="GO" id="GO:0050614">
    <property type="term" value="F:Delta24-sterol reductase activity"/>
    <property type="evidence" value="ECO:0007669"/>
    <property type="project" value="UniProtKB-EC"/>
</dbReference>
<dbReference type="STRING" id="196109.A0A136IVP0"/>
<evidence type="ECO:0000256" key="2">
    <source>
        <dbReference type="ARBA" id="ARBA00012405"/>
    </source>
</evidence>
<dbReference type="InParanoid" id="A0A136IVP0"/>
<keyword evidence="9" id="KW-1185">Reference proteome</keyword>
<dbReference type="AlphaFoldDB" id="A0A136IVP0"/>
<organism evidence="8 9">
    <name type="scientific">Microdochium bolleyi</name>
    <dbReference type="NCBI Taxonomy" id="196109"/>
    <lineage>
        <taxon>Eukaryota</taxon>
        <taxon>Fungi</taxon>
        <taxon>Dikarya</taxon>
        <taxon>Ascomycota</taxon>
        <taxon>Pezizomycotina</taxon>
        <taxon>Sordariomycetes</taxon>
        <taxon>Xylariomycetidae</taxon>
        <taxon>Xylariales</taxon>
        <taxon>Microdochiaceae</taxon>
        <taxon>Microdochium</taxon>
    </lineage>
</organism>
<keyword evidence="4" id="KW-1133">Transmembrane helix</keyword>
<dbReference type="GO" id="GO:0071949">
    <property type="term" value="F:FAD binding"/>
    <property type="evidence" value="ECO:0007669"/>
    <property type="project" value="InterPro"/>
</dbReference>
<protein>
    <recommendedName>
        <fullName evidence="2">Delta(24)-sterol reductase</fullName>
        <ecNumber evidence="2">1.3.1.72</ecNumber>
    </recommendedName>
</protein>
<gene>
    <name evidence="8" type="ORF">Micbo1qcDRAFT_166279</name>
</gene>
<evidence type="ECO:0000259" key="7">
    <source>
        <dbReference type="PROSITE" id="PS51387"/>
    </source>
</evidence>
<reference evidence="9" key="1">
    <citation type="submission" date="2016-02" db="EMBL/GenBank/DDBJ databases">
        <title>Draft genome sequence of Microdochium bolleyi, a fungal endophyte of beachgrass.</title>
        <authorList>
            <consortium name="DOE Joint Genome Institute"/>
            <person name="David A.S."/>
            <person name="May G."/>
            <person name="Haridas S."/>
            <person name="Lim J."/>
            <person name="Wang M."/>
            <person name="Labutti K."/>
            <person name="Lipzen A."/>
            <person name="Barry K."/>
            <person name="Grigoriev I.V."/>
        </authorList>
    </citation>
    <scope>NUCLEOTIDE SEQUENCE [LARGE SCALE GENOMIC DNA]</scope>
    <source>
        <strain evidence="9">J235TASD1</strain>
    </source>
</reference>
<dbReference type="InterPro" id="IPR016169">
    <property type="entry name" value="FAD-bd_PCMH_sub2"/>
</dbReference>
<evidence type="ECO:0000313" key="8">
    <source>
        <dbReference type="EMBL" id="KXJ88836.1"/>
    </source>
</evidence>
<comment type="subcellular location">
    <subcellularLocation>
        <location evidence="1">Membrane</location>
        <topology evidence="1">Single-pass membrane protein</topology>
    </subcellularLocation>
</comment>
<keyword evidence="6" id="KW-0472">Membrane</keyword>
<evidence type="ECO:0000256" key="5">
    <source>
        <dbReference type="ARBA" id="ARBA00023002"/>
    </source>
</evidence>
<evidence type="ECO:0000256" key="4">
    <source>
        <dbReference type="ARBA" id="ARBA00022989"/>
    </source>
</evidence>
<dbReference type="EMBL" id="KQ964257">
    <property type="protein sequence ID" value="KXJ88836.1"/>
    <property type="molecule type" value="Genomic_DNA"/>
</dbReference>
<dbReference type="PROSITE" id="PS51387">
    <property type="entry name" value="FAD_PCMH"/>
    <property type="match status" value="1"/>
</dbReference>
<dbReference type="PANTHER" id="PTHR10801:SF0">
    <property type="entry name" value="DELTA(24)-STEROL REDUCTASE"/>
    <property type="match status" value="1"/>
</dbReference>
<dbReference type="Proteomes" id="UP000070501">
    <property type="component" value="Unassembled WGS sequence"/>
</dbReference>
<proteinExistence type="predicted"/>
<dbReference type="Gene3D" id="3.30.465.10">
    <property type="match status" value="1"/>
</dbReference>
<dbReference type="InterPro" id="IPR016166">
    <property type="entry name" value="FAD-bd_PCMH"/>
</dbReference>
<name>A0A136IVP0_9PEZI</name>